<keyword evidence="2" id="KW-1185">Reference proteome</keyword>
<organism evidence="1 2">
    <name type="scientific">Aminithiophilus ramosus</name>
    <dbReference type="NCBI Taxonomy" id="3029084"/>
    <lineage>
        <taxon>Bacteria</taxon>
        <taxon>Thermotogati</taxon>
        <taxon>Synergistota</taxon>
        <taxon>Synergistia</taxon>
        <taxon>Synergistales</taxon>
        <taxon>Aminithiophilaceae</taxon>
        <taxon>Aminithiophilus</taxon>
    </lineage>
</organism>
<dbReference type="SUPFAM" id="SSF56300">
    <property type="entry name" value="Metallo-dependent phosphatases"/>
    <property type="match status" value="1"/>
</dbReference>
<dbReference type="EMBL" id="CP072943">
    <property type="protein sequence ID" value="QTX32405.1"/>
    <property type="molecule type" value="Genomic_DNA"/>
</dbReference>
<dbReference type="RefSeq" id="WP_274373638.1">
    <property type="nucleotide sequence ID" value="NZ_CP072943.1"/>
</dbReference>
<proteinExistence type="predicted"/>
<dbReference type="InterPro" id="IPR029052">
    <property type="entry name" value="Metallo-depent_PP-like"/>
</dbReference>
<sequence length="222" mass="24354">MPLTGGGGSGSERDRESVLGRMGHAARRLTGQMARPLELEPLRGRCLLHVSDTPSTFYGDLGRLVAFLRPRALIHTGDVADDVKLERNPREIDRYRRRLVTFRRLLPPFEEGLFIACGNHDSPEAIAELLPAATFFEGGGAIRVGGQSLALAHRFRDLPRPPCPFNLFGHAPSPPEGQRADARYLNGLEALSVIAIEGGTVHRLAYPAYVDGDRCLKRKIGL</sequence>
<dbReference type="Gene3D" id="3.60.21.10">
    <property type="match status" value="1"/>
</dbReference>
<evidence type="ECO:0000313" key="2">
    <source>
        <dbReference type="Proteomes" id="UP000671879"/>
    </source>
</evidence>
<dbReference type="Proteomes" id="UP000671879">
    <property type="component" value="Chromosome"/>
</dbReference>
<accession>A0A9Q7AII5</accession>
<reference evidence="2" key="1">
    <citation type="submission" date="2021-04" db="EMBL/GenBank/DDBJ databases">
        <title>A novel Synergistetes isolate from a pyrite-forming mixed culture.</title>
        <authorList>
            <person name="Bunk B."/>
            <person name="Sproer C."/>
            <person name="Spring S."/>
            <person name="Pester M."/>
        </authorList>
    </citation>
    <scope>NUCLEOTIDE SEQUENCE [LARGE SCALE GENOMIC DNA]</scope>
    <source>
        <strain evidence="2">J.5.4.2-T.3.5.2</strain>
    </source>
</reference>
<evidence type="ECO:0000313" key="1">
    <source>
        <dbReference type="EMBL" id="QTX32405.1"/>
    </source>
</evidence>
<gene>
    <name evidence="1" type="ORF">KAR29_00165</name>
</gene>
<name>A0A9Q7AII5_9BACT</name>
<dbReference type="AlphaFoldDB" id="A0A9Q7AII5"/>
<evidence type="ECO:0008006" key="3">
    <source>
        <dbReference type="Google" id="ProtNLM"/>
    </source>
</evidence>
<dbReference type="KEGG" id="aram:KAR29_00165"/>
<protein>
    <recommendedName>
        <fullName evidence="3">Calcineurin-like phosphoesterase domain-containing protein</fullName>
    </recommendedName>
</protein>